<reference evidence="2" key="1">
    <citation type="submission" date="2019-09" db="EMBL/GenBank/DDBJ databases">
        <title>Draft genome information of white flower Hibiscus syriacus.</title>
        <authorList>
            <person name="Kim Y.-M."/>
        </authorList>
    </citation>
    <scope>NUCLEOTIDE SEQUENCE [LARGE SCALE GENOMIC DNA]</scope>
    <source>
        <strain evidence="2">YM2019G1</strain>
    </source>
</reference>
<protein>
    <submittedName>
        <fullName evidence="2">Uncharacterized protein</fullName>
    </submittedName>
</protein>
<dbReference type="EMBL" id="VEPZ02000548">
    <property type="protein sequence ID" value="KAE8723070.1"/>
    <property type="molecule type" value="Genomic_DNA"/>
</dbReference>
<proteinExistence type="predicted"/>
<sequence length="160" mass="17664">MTENPKLDSEENSVSDHINADKPDSVVIDMETFIHGVSNKENNPNSRFPRSLSRKGSLRGDKKNVSSSNSTSIASDHRDSFVCSSSSPGGLPEKLTAVIKESGGHQSNPQTHRQITFTSRNSIKRSPPPWLLEPNRILLFFATLQVQHGYNSADILHIVN</sequence>
<evidence type="ECO:0000256" key="1">
    <source>
        <dbReference type="SAM" id="MobiDB-lite"/>
    </source>
</evidence>
<dbReference type="Proteomes" id="UP000436088">
    <property type="component" value="Unassembled WGS sequence"/>
</dbReference>
<name>A0A6A3C1S8_HIBSY</name>
<evidence type="ECO:0000313" key="2">
    <source>
        <dbReference type="EMBL" id="KAE8723070.1"/>
    </source>
</evidence>
<organism evidence="2 3">
    <name type="scientific">Hibiscus syriacus</name>
    <name type="common">Rose of Sharon</name>
    <dbReference type="NCBI Taxonomy" id="106335"/>
    <lineage>
        <taxon>Eukaryota</taxon>
        <taxon>Viridiplantae</taxon>
        <taxon>Streptophyta</taxon>
        <taxon>Embryophyta</taxon>
        <taxon>Tracheophyta</taxon>
        <taxon>Spermatophyta</taxon>
        <taxon>Magnoliopsida</taxon>
        <taxon>eudicotyledons</taxon>
        <taxon>Gunneridae</taxon>
        <taxon>Pentapetalae</taxon>
        <taxon>rosids</taxon>
        <taxon>malvids</taxon>
        <taxon>Malvales</taxon>
        <taxon>Malvaceae</taxon>
        <taxon>Malvoideae</taxon>
        <taxon>Hibiscus</taxon>
    </lineage>
</organism>
<feature type="region of interest" description="Disordered" evidence="1">
    <location>
        <begin position="1"/>
        <end position="93"/>
    </location>
</feature>
<keyword evidence="3" id="KW-1185">Reference proteome</keyword>
<evidence type="ECO:0000313" key="3">
    <source>
        <dbReference type="Proteomes" id="UP000436088"/>
    </source>
</evidence>
<accession>A0A6A3C1S8</accession>
<comment type="caution">
    <text evidence="2">The sequence shown here is derived from an EMBL/GenBank/DDBJ whole genome shotgun (WGS) entry which is preliminary data.</text>
</comment>
<gene>
    <name evidence="2" type="ORF">F3Y22_tig00013285pilonHSYRG00291</name>
</gene>
<dbReference type="PANTHER" id="PTHR34064">
    <property type="entry name" value="OS04G0672300 PROTEIN"/>
    <property type="match status" value="1"/>
</dbReference>
<dbReference type="PANTHER" id="PTHR34064:SF4">
    <property type="entry name" value="PROTEIN, PUTATIVE-RELATED"/>
    <property type="match status" value="1"/>
</dbReference>
<feature type="compositionally biased region" description="Polar residues" evidence="1">
    <location>
        <begin position="39"/>
        <end position="48"/>
    </location>
</feature>
<dbReference type="AlphaFoldDB" id="A0A6A3C1S8"/>